<dbReference type="PANTHER" id="PTHR43235">
    <property type="entry name" value="GLUTAMINE AMIDOTRANSFERASE PB2B2.05-RELATED"/>
    <property type="match status" value="1"/>
</dbReference>
<dbReference type="STRING" id="448386.A0A2V3IJJ3"/>
<dbReference type="SUPFAM" id="SSF52317">
    <property type="entry name" value="Class I glutamine amidotransferase-like"/>
    <property type="match status" value="1"/>
</dbReference>
<dbReference type="AlphaFoldDB" id="A0A2V3IJJ3"/>
<gene>
    <name evidence="1" type="ORF">BWQ96_07983</name>
</gene>
<protein>
    <submittedName>
        <fullName evidence="1">Protein NtpR</fullName>
    </submittedName>
</protein>
<evidence type="ECO:0000313" key="2">
    <source>
        <dbReference type="Proteomes" id="UP000247409"/>
    </source>
</evidence>
<accession>A0A2V3IJJ3</accession>
<dbReference type="InterPro" id="IPR044668">
    <property type="entry name" value="PuuD-like"/>
</dbReference>
<organism evidence="1 2">
    <name type="scientific">Gracilariopsis chorda</name>
    <dbReference type="NCBI Taxonomy" id="448386"/>
    <lineage>
        <taxon>Eukaryota</taxon>
        <taxon>Rhodophyta</taxon>
        <taxon>Florideophyceae</taxon>
        <taxon>Rhodymeniophycidae</taxon>
        <taxon>Gracilariales</taxon>
        <taxon>Gracilariaceae</taxon>
        <taxon>Gracilariopsis</taxon>
    </lineage>
</organism>
<dbReference type="InterPro" id="IPR011697">
    <property type="entry name" value="Peptidase_C26"/>
</dbReference>
<dbReference type="Proteomes" id="UP000247409">
    <property type="component" value="Unassembled WGS sequence"/>
</dbReference>
<evidence type="ECO:0000313" key="1">
    <source>
        <dbReference type="EMBL" id="PXF42264.1"/>
    </source>
</evidence>
<reference evidence="1 2" key="1">
    <citation type="journal article" date="2018" name="Mol. Biol. Evol.">
        <title>Analysis of the draft genome of the red seaweed Gracilariopsis chorda provides insights into genome size evolution in Rhodophyta.</title>
        <authorList>
            <person name="Lee J."/>
            <person name="Yang E.C."/>
            <person name="Graf L."/>
            <person name="Yang J.H."/>
            <person name="Qiu H."/>
            <person name="Zel Zion U."/>
            <person name="Chan C.X."/>
            <person name="Stephens T.G."/>
            <person name="Weber A.P.M."/>
            <person name="Boo G.H."/>
            <person name="Boo S.M."/>
            <person name="Kim K.M."/>
            <person name="Shin Y."/>
            <person name="Jung M."/>
            <person name="Lee S.J."/>
            <person name="Yim H.S."/>
            <person name="Lee J.H."/>
            <person name="Bhattacharya D."/>
            <person name="Yoon H.S."/>
        </authorList>
    </citation>
    <scope>NUCLEOTIDE SEQUENCE [LARGE SCALE GENOMIC DNA]</scope>
    <source>
        <strain evidence="1 2">SKKU-2015</strain>
        <tissue evidence="1">Whole body</tissue>
    </source>
</reference>
<dbReference type="CDD" id="cd01745">
    <property type="entry name" value="GATase1_2"/>
    <property type="match status" value="1"/>
</dbReference>
<dbReference type="PROSITE" id="PS51273">
    <property type="entry name" value="GATASE_TYPE_1"/>
    <property type="match status" value="1"/>
</dbReference>
<keyword evidence="2" id="KW-1185">Reference proteome</keyword>
<name>A0A2V3IJJ3_9FLOR</name>
<dbReference type="Pfam" id="PF07722">
    <property type="entry name" value="Peptidase_C26"/>
    <property type="match status" value="1"/>
</dbReference>
<dbReference type="OrthoDB" id="1724632at2759"/>
<proteinExistence type="predicted"/>
<dbReference type="GO" id="GO:0005829">
    <property type="term" value="C:cytosol"/>
    <property type="evidence" value="ECO:0007669"/>
    <property type="project" value="TreeGrafter"/>
</dbReference>
<dbReference type="PANTHER" id="PTHR43235:SF1">
    <property type="entry name" value="GLUTAMINE AMIDOTRANSFERASE PB2B2.05-RELATED"/>
    <property type="match status" value="1"/>
</dbReference>
<dbReference type="InterPro" id="IPR029062">
    <property type="entry name" value="Class_I_gatase-like"/>
</dbReference>
<sequence>MHQPFPQPQQPTDLRTHPRVLIVCRRLVRKQKYVNFVGEYHISLLLQNNAVPIIVPRTVPTSNILAAYEPIHGILLIEGEDIADVHKPVSDPLSEECIAHIAKQHPSDTTPDQERDRIEFALVRHALAKNIPILAICRGAQILNVAAGGSLYADVETAVPNAVPHIDYHNYDRHRHGLHIHPETPLHDWFQRKSHISVNSYHHQGIHHLAPRFSSMAHSPDGLCEAFYDKSQYSPSTGRFRVGLQFHPERMQDEQRALQDLPPLYEYPGCTRPYEHFVKAASVFAAKKRRERFLRSRFRTISLARVLRLSLVTPSPASKRMYSNEDVKRIVWSGATVHGANFVFQLLNNTNTSVDSMNDSVHPNLYVDLITEQ</sequence>
<dbReference type="GO" id="GO:0016811">
    <property type="term" value="F:hydrolase activity, acting on carbon-nitrogen (but not peptide) bonds, in linear amides"/>
    <property type="evidence" value="ECO:0007669"/>
    <property type="project" value="InterPro"/>
</dbReference>
<dbReference type="Gene3D" id="3.40.50.880">
    <property type="match status" value="1"/>
</dbReference>
<dbReference type="EMBL" id="NBIV01000169">
    <property type="protein sequence ID" value="PXF42264.1"/>
    <property type="molecule type" value="Genomic_DNA"/>
</dbReference>
<comment type="caution">
    <text evidence="1">The sequence shown here is derived from an EMBL/GenBank/DDBJ whole genome shotgun (WGS) entry which is preliminary data.</text>
</comment>